<dbReference type="PROSITE" id="PS50865">
    <property type="entry name" value="ZF_MYND_2"/>
    <property type="match status" value="1"/>
</dbReference>
<name>A0A409Y132_9AGAR</name>
<keyword evidence="1" id="KW-0479">Metal-binding</keyword>
<dbReference type="Pfam" id="PF01753">
    <property type="entry name" value="zf-MYND"/>
    <property type="match status" value="1"/>
</dbReference>
<dbReference type="SUPFAM" id="SSF144232">
    <property type="entry name" value="HIT/MYND zinc finger-like"/>
    <property type="match status" value="1"/>
</dbReference>
<evidence type="ECO:0000256" key="1">
    <source>
        <dbReference type="ARBA" id="ARBA00022723"/>
    </source>
</evidence>
<gene>
    <name evidence="6" type="ORF">CVT26_010261</name>
</gene>
<protein>
    <recommendedName>
        <fullName evidence="5">MYND-type domain-containing protein</fullName>
    </recommendedName>
</protein>
<evidence type="ECO:0000256" key="3">
    <source>
        <dbReference type="ARBA" id="ARBA00022833"/>
    </source>
</evidence>
<evidence type="ECO:0000259" key="5">
    <source>
        <dbReference type="PROSITE" id="PS50865"/>
    </source>
</evidence>
<dbReference type="InParanoid" id="A0A409Y132"/>
<dbReference type="AlphaFoldDB" id="A0A409Y132"/>
<proteinExistence type="predicted"/>
<evidence type="ECO:0000313" key="6">
    <source>
        <dbReference type="EMBL" id="PPQ96709.1"/>
    </source>
</evidence>
<dbReference type="Gene3D" id="6.10.140.2220">
    <property type="match status" value="1"/>
</dbReference>
<dbReference type="GO" id="GO:0008270">
    <property type="term" value="F:zinc ion binding"/>
    <property type="evidence" value="ECO:0007669"/>
    <property type="project" value="UniProtKB-KW"/>
</dbReference>
<reference evidence="6 7" key="1">
    <citation type="journal article" date="2018" name="Evol. Lett.">
        <title>Horizontal gene cluster transfer increased hallucinogenic mushroom diversity.</title>
        <authorList>
            <person name="Reynolds H.T."/>
            <person name="Vijayakumar V."/>
            <person name="Gluck-Thaler E."/>
            <person name="Korotkin H.B."/>
            <person name="Matheny P.B."/>
            <person name="Slot J.C."/>
        </authorList>
    </citation>
    <scope>NUCLEOTIDE SEQUENCE [LARGE SCALE GENOMIC DNA]</scope>
    <source>
        <strain evidence="6 7">SRW20</strain>
    </source>
</reference>
<dbReference type="Pfam" id="PF26632">
    <property type="entry name" value="DUF8205"/>
    <property type="match status" value="2"/>
</dbReference>
<accession>A0A409Y132</accession>
<dbReference type="OrthoDB" id="3149405at2759"/>
<organism evidence="6 7">
    <name type="scientific">Gymnopilus dilepis</name>
    <dbReference type="NCBI Taxonomy" id="231916"/>
    <lineage>
        <taxon>Eukaryota</taxon>
        <taxon>Fungi</taxon>
        <taxon>Dikarya</taxon>
        <taxon>Basidiomycota</taxon>
        <taxon>Agaricomycotina</taxon>
        <taxon>Agaricomycetes</taxon>
        <taxon>Agaricomycetidae</taxon>
        <taxon>Agaricales</taxon>
        <taxon>Agaricineae</taxon>
        <taxon>Hymenogastraceae</taxon>
        <taxon>Gymnopilus</taxon>
    </lineage>
</organism>
<keyword evidence="7" id="KW-1185">Reference proteome</keyword>
<dbReference type="Proteomes" id="UP000284706">
    <property type="component" value="Unassembled WGS sequence"/>
</dbReference>
<keyword evidence="3" id="KW-0862">Zinc</keyword>
<sequence>MSTSDLPQIDEARMQEALAKYNELYDSDGERRDKDHRRPCSKCTQPADHLSVCARCKAVRYCSRECQKKDWYVSPSSERPEHKAFCRRAAAMDLASVCKFVQRSLDKVLASKSLDYYFQSAILHSIRSKNLEFSGEETFRATLSVGFEPVDVSDFKRIMKSPTRSEWRPLGMLQILDLDVSFERDEATLNRPDLVRAREALYESLLGLSKIPLVLIDIIYCKPDAQLDFHDYSYSTATPLFFVNTSDADRPHTFTMPTMSGKGVKKPKSLDSCLEYINMKLRQDHQNKYHARMPMSREDMQALRMLMYGPSTPSPSFLSLAEGYLRKFIREDIYEFMPKSKRGPRLSMKPEHKELCYKASEMGLASVCKFVQRSLDKIIAPAHLKYYFQSAILHKIRSKNLEFAGEATFRATLFVGLEPVDIRDFERILSSPAVSEDSEWCPMGMLQILDLDVSFERDEAILNRADLARAREILYRSLLGETKLPLVLMDVVYRKPDAQLEFLNYSYSKVAPLFFSNTSDADRPQSLTIPAISSTGGKGVEKLKSMDSCLE</sequence>
<comment type="caution">
    <text evidence="6">The sequence shown here is derived from an EMBL/GenBank/DDBJ whole genome shotgun (WGS) entry which is preliminary data.</text>
</comment>
<evidence type="ECO:0000256" key="2">
    <source>
        <dbReference type="ARBA" id="ARBA00022771"/>
    </source>
</evidence>
<evidence type="ECO:0000256" key="4">
    <source>
        <dbReference type="PROSITE-ProRule" id="PRU00134"/>
    </source>
</evidence>
<dbReference type="STRING" id="231916.A0A409Y132"/>
<evidence type="ECO:0000313" key="7">
    <source>
        <dbReference type="Proteomes" id="UP000284706"/>
    </source>
</evidence>
<dbReference type="InterPro" id="IPR002893">
    <property type="entry name" value="Znf_MYND"/>
</dbReference>
<dbReference type="EMBL" id="NHYE01001335">
    <property type="protein sequence ID" value="PPQ96709.1"/>
    <property type="molecule type" value="Genomic_DNA"/>
</dbReference>
<keyword evidence="2 4" id="KW-0863">Zinc-finger</keyword>
<feature type="domain" description="MYND-type" evidence="5">
    <location>
        <begin position="40"/>
        <end position="86"/>
    </location>
</feature>
<dbReference type="InterPro" id="IPR058518">
    <property type="entry name" value="DUF8205"/>
</dbReference>